<dbReference type="Proteomes" id="UP001162889">
    <property type="component" value="Unassembled WGS sequence"/>
</dbReference>
<dbReference type="AlphaFoldDB" id="A0AA41HIC1"/>
<protein>
    <submittedName>
        <fullName evidence="1">Uncharacterized protein</fullName>
    </submittedName>
</protein>
<dbReference type="RefSeq" id="WP_217945606.1">
    <property type="nucleotide sequence ID" value="NZ_JAHTGR010000019.1"/>
</dbReference>
<evidence type="ECO:0000313" key="4">
    <source>
        <dbReference type="Proteomes" id="UP001162889"/>
    </source>
</evidence>
<keyword evidence="4" id="KW-1185">Reference proteome</keyword>
<evidence type="ECO:0000313" key="3">
    <source>
        <dbReference type="Proteomes" id="UP001155901"/>
    </source>
</evidence>
<reference evidence="2" key="2">
    <citation type="submission" date="2022-03" db="EMBL/GenBank/DDBJ databases">
        <title>Genome Encyclopedia of Bacteria and Archaea VI: Functional Genomics of Type Strains.</title>
        <authorList>
            <person name="Whitman W."/>
        </authorList>
    </citation>
    <scope>NUCLEOTIDE SEQUENCE</scope>
    <source>
        <strain evidence="2">HSC-15S17</strain>
    </source>
</reference>
<evidence type="ECO:0000313" key="1">
    <source>
        <dbReference type="EMBL" id="MBV6324696.1"/>
    </source>
</evidence>
<dbReference type="EMBL" id="JAHTGR010000019">
    <property type="protein sequence ID" value="MBV6324696.1"/>
    <property type="molecule type" value="Genomic_DNA"/>
</dbReference>
<reference evidence="1" key="1">
    <citation type="submission" date="2021-07" db="EMBL/GenBank/DDBJ databases">
        <title>Characterization of violacein-producing bacteria and related species.</title>
        <authorList>
            <person name="Wilson H.S."/>
            <person name="De Leon M.E."/>
        </authorList>
    </citation>
    <scope>NUCLEOTIDE SEQUENCE</scope>
    <source>
        <strain evidence="1">HSC-15S17</strain>
    </source>
</reference>
<organism evidence="1 3">
    <name type="scientific">Duganella violaceipulchra</name>
    <dbReference type="NCBI Taxonomy" id="2849652"/>
    <lineage>
        <taxon>Bacteria</taxon>
        <taxon>Pseudomonadati</taxon>
        <taxon>Pseudomonadota</taxon>
        <taxon>Betaproteobacteria</taxon>
        <taxon>Burkholderiales</taxon>
        <taxon>Oxalobacteraceae</taxon>
        <taxon>Telluria group</taxon>
        <taxon>Duganella</taxon>
    </lineage>
</organism>
<accession>A0AA41HIC1</accession>
<gene>
    <name evidence="1" type="ORF">KVP70_27605</name>
    <name evidence="2" type="ORF">L1274_003590</name>
</gene>
<dbReference type="EMBL" id="JALJZU010000007">
    <property type="protein sequence ID" value="MCP2009858.1"/>
    <property type="molecule type" value="Genomic_DNA"/>
</dbReference>
<sequence>MKLLSTSEFSVRLIGSPFGEEMPRSELIVDGKPTGKVIDGAVLEAAIRWQDLLLVLVTDNIMHEETLRVYLLDTNFEVVDSAWLGSMYATGVFSLLELQPPNKIRFLFFGGTDWTLELLNEQTFALPFSEPRGVHRPLKFHRRFKISGNPQPDGG</sequence>
<name>A0AA41HIC1_9BURK</name>
<dbReference type="Proteomes" id="UP001155901">
    <property type="component" value="Unassembled WGS sequence"/>
</dbReference>
<evidence type="ECO:0000313" key="2">
    <source>
        <dbReference type="EMBL" id="MCP2009858.1"/>
    </source>
</evidence>
<proteinExistence type="predicted"/>
<comment type="caution">
    <text evidence="1">The sequence shown here is derived from an EMBL/GenBank/DDBJ whole genome shotgun (WGS) entry which is preliminary data.</text>
</comment>